<comment type="caution">
    <text evidence="3">The sequence shown here is derived from an EMBL/GenBank/DDBJ whole genome shotgun (WGS) entry which is preliminary data.</text>
</comment>
<feature type="transmembrane region" description="Helical" evidence="2">
    <location>
        <begin position="137"/>
        <end position="154"/>
    </location>
</feature>
<accession>A0A246HLM7</accession>
<keyword evidence="2" id="KW-0472">Membrane</keyword>
<evidence type="ECO:0000313" key="4">
    <source>
        <dbReference type="Proteomes" id="UP000198157"/>
    </source>
</evidence>
<evidence type="ECO:0008006" key="5">
    <source>
        <dbReference type="Google" id="ProtNLM"/>
    </source>
</evidence>
<evidence type="ECO:0000256" key="2">
    <source>
        <dbReference type="SAM" id="Phobius"/>
    </source>
</evidence>
<keyword evidence="2" id="KW-0812">Transmembrane</keyword>
<sequence>MYRLPTQFDASASRQDLAAAGGGSTSTTCSSCVVTLLGTSVLSAVVLGRLEPVAPAAHPGAAAITPVTVDTPTERHGQPPALPQEPPSAVTPDHPATPAPVMPVAGISRPSRILLGLFALPLAAIGGGIFMSTSNPIFGLFVAVGLYLGIYALVYERAGRSLGRGIGIAIGLLLGLFAVGALEMMLWLSVLK</sequence>
<dbReference type="EMBL" id="NIVS01000022">
    <property type="protein sequence ID" value="OWQ53036.1"/>
    <property type="molecule type" value="Genomic_DNA"/>
</dbReference>
<feature type="transmembrane region" description="Helical" evidence="2">
    <location>
        <begin position="166"/>
        <end position="188"/>
    </location>
</feature>
<reference evidence="3 4" key="1">
    <citation type="submission" date="2017-06" db="EMBL/GenBank/DDBJ databases">
        <authorList>
            <person name="Kim H.J."/>
            <person name="Triplett B.A."/>
        </authorList>
    </citation>
    <scope>NUCLEOTIDE SEQUENCE [LARGE SCALE GENOMIC DNA]</scope>
    <source>
        <strain evidence="3 4">13146</strain>
    </source>
</reference>
<dbReference type="OrthoDB" id="6054263at2"/>
<evidence type="ECO:0000256" key="1">
    <source>
        <dbReference type="SAM" id="MobiDB-lite"/>
    </source>
</evidence>
<evidence type="ECO:0000313" key="3">
    <source>
        <dbReference type="EMBL" id="OWQ53036.1"/>
    </source>
</evidence>
<proteinExistence type="predicted"/>
<name>A0A246HLM7_STEMA</name>
<organism evidence="3 4">
    <name type="scientific">Stenotrophomonas maltophilia</name>
    <name type="common">Pseudomonas maltophilia</name>
    <name type="synonym">Xanthomonas maltophilia</name>
    <dbReference type="NCBI Taxonomy" id="40324"/>
    <lineage>
        <taxon>Bacteria</taxon>
        <taxon>Pseudomonadati</taxon>
        <taxon>Pseudomonadota</taxon>
        <taxon>Gammaproteobacteria</taxon>
        <taxon>Lysobacterales</taxon>
        <taxon>Lysobacteraceae</taxon>
        <taxon>Stenotrophomonas</taxon>
        <taxon>Stenotrophomonas maltophilia group</taxon>
    </lineage>
</organism>
<dbReference type="Proteomes" id="UP000198157">
    <property type="component" value="Unassembled WGS sequence"/>
</dbReference>
<keyword evidence="2" id="KW-1133">Transmembrane helix</keyword>
<dbReference type="AlphaFoldDB" id="A0A246HLM7"/>
<protein>
    <recommendedName>
        <fullName evidence="5">Transmembrane protein</fullName>
    </recommendedName>
</protein>
<feature type="transmembrane region" description="Helical" evidence="2">
    <location>
        <begin position="113"/>
        <end position="131"/>
    </location>
</feature>
<feature type="region of interest" description="Disordered" evidence="1">
    <location>
        <begin position="70"/>
        <end position="92"/>
    </location>
</feature>
<gene>
    <name evidence="3" type="ORF">CEE60_11515</name>
</gene>